<evidence type="ECO:0000256" key="1">
    <source>
        <dbReference type="ARBA" id="ARBA00006987"/>
    </source>
</evidence>
<accession>A0A261UZF1</accession>
<dbReference type="RefSeq" id="WP_094840459.1">
    <property type="nucleotide sequence ID" value="NZ_NEVS01000001.1"/>
</dbReference>
<dbReference type="InterPro" id="IPR005064">
    <property type="entry name" value="BUG"/>
</dbReference>
<dbReference type="Gene3D" id="3.40.190.150">
    <property type="entry name" value="Bordetella uptake gene, domain 1"/>
    <property type="match status" value="1"/>
</dbReference>
<dbReference type="CDD" id="cd13578">
    <property type="entry name" value="PBP2_Bug27"/>
    <property type="match status" value="1"/>
</dbReference>
<sequence>MKLARLYTLGLGVAAALSLGSPSAHAAEPYPSRPIRLIVPYAPGGGTDISARALAQHMGQELGQPVIVENRPGAGTLVGTAFVAKAAPDGYTLVYGSVTHTIAPALYKNKMPFDAIKDFTPISQVATFPFVFLVQSTSTITSIPQLIADLKARPGALNYASVGNGTGTNLSGEMFKLMTHTRMTHVPYNGSGPAITALLGGQVQVAISDPPPAMGFIKDGKLRALAVTTAQRSSALPGVPTLAEAGVPGFEFTSWWGVFGPAGLPADVTRRLNHAIVKSLQYPDVKAALASFAAEPVGSSPSDFGATVRSEVAKFARIVQDAHISID</sequence>
<protein>
    <recommendedName>
        <fullName evidence="5">MFS transporter</fullName>
    </recommendedName>
</protein>
<evidence type="ECO:0000256" key="2">
    <source>
        <dbReference type="SAM" id="SignalP"/>
    </source>
</evidence>
<feature type="chain" id="PRO_5012898839" description="MFS transporter" evidence="2">
    <location>
        <begin position="27"/>
        <end position="327"/>
    </location>
</feature>
<feature type="signal peptide" evidence="2">
    <location>
        <begin position="1"/>
        <end position="26"/>
    </location>
</feature>
<evidence type="ECO:0008006" key="5">
    <source>
        <dbReference type="Google" id="ProtNLM"/>
    </source>
</evidence>
<dbReference type="OrthoDB" id="8678477at2"/>
<gene>
    <name evidence="3" type="ORF">CAL28_06180</name>
</gene>
<dbReference type="EMBL" id="NEVS01000001">
    <property type="protein sequence ID" value="OZI67266.1"/>
    <property type="molecule type" value="Genomic_DNA"/>
</dbReference>
<dbReference type="PIRSF" id="PIRSF017082">
    <property type="entry name" value="YflP"/>
    <property type="match status" value="1"/>
</dbReference>
<comment type="similarity">
    <text evidence="1">Belongs to the UPF0065 (bug) family.</text>
</comment>
<proteinExistence type="inferred from homology"/>
<organism evidence="3 4">
    <name type="scientific">Bordetella genomosp. 11</name>
    <dbReference type="NCBI Taxonomy" id="1416808"/>
    <lineage>
        <taxon>Bacteria</taxon>
        <taxon>Pseudomonadati</taxon>
        <taxon>Pseudomonadota</taxon>
        <taxon>Betaproteobacteria</taxon>
        <taxon>Burkholderiales</taxon>
        <taxon>Alcaligenaceae</taxon>
        <taxon>Bordetella</taxon>
    </lineage>
</organism>
<dbReference type="Gene3D" id="3.40.190.10">
    <property type="entry name" value="Periplasmic binding protein-like II"/>
    <property type="match status" value="1"/>
</dbReference>
<dbReference type="SUPFAM" id="SSF53850">
    <property type="entry name" value="Periplasmic binding protein-like II"/>
    <property type="match status" value="1"/>
</dbReference>
<reference evidence="4" key="1">
    <citation type="submission" date="2017-05" db="EMBL/GenBank/DDBJ databases">
        <title>Complete and WGS of Bordetella genogroups.</title>
        <authorList>
            <person name="Spilker T."/>
            <person name="Lipuma J."/>
        </authorList>
    </citation>
    <scope>NUCLEOTIDE SEQUENCE [LARGE SCALE GENOMIC DNA]</scope>
    <source>
        <strain evidence="4">AU8856</strain>
    </source>
</reference>
<dbReference type="Pfam" id="PF03401">
    <property type="entry name" value="TctC"/>
    <property type="match status" value="1"/>
</dbReference>
<dbReference type="AlphaFoldDB" id="A0A261UZF1"/>
<dbReference type="InterPro" id="IPR042100">
    <property type="entry name" value="Bug_dom1"/>
</dbReference>
<name>A0A261UZF1_9BORD</name>
<evidence type="ECO:0000313" key="4">
    <source>
        <dbReference type="Proteomes" id="UP000215767"/>
    </source>
</evidence>
<keyword evidence="2" id="KW-0732">Signal</keyword>
<dbReference type="Proteomes" id="UP000215767">
    <property type="component" value="Unassembled WGS sequence"/>
</dbReference>
<dbReference type="PANTHER" id="PTHR42928">
    <property type="entry name" value="TRICARBOXYLATE-BINDING PROTEIN"/>
    <property type="match status" value="1"/>
</dbReference>
<keyword evidence="4" id="KW-1185">Reference proteome</keyword>
<evidence type="ECO:0000313" key="3">
    <source>
        <dbReference type="EMBL" id="OZI67266.1"/>
    </source>
</evidence>
<dbReference type="PANTHER" id="PTHR42928:SF5">
    <property type="entry name" value="BLR1237 PROTEIN"/>
    <property type="match status" value="1"/>
</dbReference>
<comment type="caution">
    <text evidence="3">The sequence shown here is derived from an EMBL/GenBank/DDBJ whole genome shotgun (WGS) entry which is preliminary data.</text>
</comment>